<keyword evidence="9" id="KW-0812">Transmembrane</keyword>
<evidence type="ECO:0000256" key="6">
    <source>
        <dbReference type="ARBA" id="ARBA00022777"/>
    </source>
</evidence>
<keyword evidence="5" id="KW-0547">Nucleotide-binding</keyword>
<feature type="transmembrane region" description="Helical" evidence="9">
    <location>
        <begin position="20"/>
        <end position="40"/>
    </location>
</feature>
<dbReference type="SUPFAM" id="SSF55874">
    <property type="entry name" value="ATPase domain of HSP90 chaperone/DNA topoisomerase II/histidine kinase"/>
    <property type="match status" value="1"/>
</dbReference>
<name>A0A939QQR1_9MICO</name>
<keyword evidence="7" id="KW-0067">ATP-binding</keyword>
<keyword evidence="9" id="KW-1133">Transmembrane helix</keyword>
<feature type="transmembrane region" description="Helical" evidence="9">
    <location>
        <begin position="138"/>
        <end position="158"/>
    </location>
</feature>
<gene>
    <name evidence="11" type="ORF">J5V96_05255</name>
</gene>
<dbReference type="InterPro" id="IPR003594">
    <property type="entry name" value="HATPase_dom"/>
</dbReference>
<dbReference type="RefSeq" id="WP_208501343.1">
    <property type="nucleotide sequence ID" value="NZ_JAGFOA010000002.1"/>
</dbReference>
<dbReference type="Gene3D" id="1.20.5.1930">
    <property type="match status" value="1"/>
</dbReference>
<dbReference type="InterPro" id="IPR011712">
    <property type="entry name" value="Sig_transdc_His_kin_sub3_dim/P"/>
</dbReference>
<evidence type="ECO:0000256" key="7">
    <source>
        <dbReference type="ARBA" id="ARBA00022840"/>
    </source>
</evidence>
<evidence type="ECO:0000256" key="1">
    <source>
        <dbReference type="ARBA" id="ARBA00000085"/>
    </source>
</evidence>
<dbReference type="SMART" id="SM00387">
    <property type="entry name" value="HATPase_c"/>
    <property type="match status" value="1"/>
</dbReference>
<dbReference type="EC" id="2.7.13.3" evidence="2"/>
<evidence type="ECO:0000256" key="8">
    <source>
        <dbReference type="ARBA" id="ARBA00023012"/>
    </source>
</evidence>
<dbReference type="Pfam" id="PF07730">
    <property type="entry name" value="HisKA_3"/>
    <property type="match status" value="1"/>
</dbReference>
<dbReference type="InterPro" id="IPR036890">
    <property type="entry name" value="HATPase_C_sf"/>
</dbReference>
<comment type="catalytic activity">
    <reaction evidence="1">
        <text>ATP + protein L-histidine = ADP + protein N-phospho-L-histidine.</text>
        <dbReference type="EC" id="2.7.13.3"/>
    </reaction>
</comment>
<keyword evidence="12" id="KW-1185">Reference proteome</keyword>
<comment type="caution">
    <text evidence="11">The sequence shown here is derived from an EMBL/GenBank/DDBJ whole genome shotgun (WGS) entry which is preliminary data.</text>
</comment>
<keyword evidence="3" id="KW-0597">Phosphoprotein</keyword>
<protein>
    <recommendedName>
        <fullName evidence="2">histidine kinase</fullName>
        <ecNumber evidence="2">2.7.13.3</ecNumber>
    </recommendedName>
</protein>
<evidence type="ECO:0000313" key="11">
    <source>
        <dbReference type="EMBL" id="MBO3662921.1"/>
    </source>
</evidence>
<feature type="transmembrane region" description="Helical" evidence="9">
    <location>
        <begin position="47"/>
        <end position="65"/>
    </location>
</feature>
<evidence type="ECO:0000256" key="3">
    <source>
        <dbReference type="ARBA" id="ARBA00022553"/>
    </source>
</evidence>
<dbReference type="GO" id="GO:0005524">
    <property type="term" value="F:ATP binding"/>
    <property type="evidence" value="ECO:0007669"/>
    <property type="project" value="UniProtKB-KW"/>
</dbReference>
<evidence type="ECO:0000256" key="2">
    <source>
        <dbReference type="ARBA" id="ARBA00012438"/>
    </source>
</evidence>
<evidence type="ECO:0000256" key="9">
    <source>
        <dbReference type="SAM" id="Phobius"/>
    </source>
</evidence>
<dbReference type="GO" id="GO:0000155">
    <property type="term" value="F:phosphorelay sensor kinase activity"/>
    <property type="evidence" value="ECO:0007669"/>
    <property type="project" value="InterPro"/>
</dbReference>
<dbReference type="Proteomes" id="UP000680132">
    <property type="component" value="Unassembled WGS sequence"/>
</dbReference>
<dbReference type="EMBL" id="JAGFOA010000002">
    <property type="protein sequence ID" value="MBO3662921.1"/>
    <property type="molecule type" value="Genomic_DNA"/>
</dbReference>
<feature type="domain" description="Histidine kinase/HSP90-like ATPase" evidence="10">
    <location>
        <begin position="289"/>
        <end position="381"/>
    </location>
</feature>
<feature type="transmembrane region" description="Helical" evidence="9">
    <location>
        <begin position="77"/>
        <end position="103"/>
    </location>
</feature>
<accession>A0A939QQR1</accession>
<dbReference type="GO" id="GO:0046983">
    <property type="term" value="F:protein dimerization activity"/>
    <property type="evidence" value="ECO:0007669"/>
    <property type="project" value="InterPro"/>
</dbReference>
<evidence type="ECO:0000313" key="12">
    <source>
        <dbReference type="Proteomes" id="UP000680132"/>
    </source>
</evidence>
<sequence length="384" mass="40731">MPAPALSDGWGEARDPRRGRWIAFAAAIVAAGASASRALWWTPTSGLLWLSAAATVAAAVALLLIDRWPALGVAVSGGLAIVALAVHPVPPPFALLPLLLAIARGVRHGAVWWSSGIAAGSVLVPLSAASVFGVRLLFLPALLVVIASAVTLAVSLAVRTRQDRMERLRASFEERRQTEADRERVRIARELHDVLAHSLSSISVQAGVALHLADRDPTRAQDTLRDIRRTSTQALDEVRQVLGVLRGEEAAALAPEPDLSALPELIRDAERLGLTVELDDRLSPRPTGTAQLAVHRLLREALTNAARHAPGSHVRLSLRWEGSEIVAEVVDDGAARPVEPSSGSGRGILGMRERAALLGGTLEAGPEGSGFAVRARIPAEREHE</sequence>
<evidence type="ECO:0000256" key="5">
    <source>
        <dbReference type="ARBA" id="ARBA00022741"/>
    </source>
</evidence>
<dbReference type="PANTHER" id="PTHR24421">
    <property type="entry name" value="NITRATE/NITRITE SENSOR PROTEIN NARX-RELATED"/>
    <property type="match status" value="1"/>
</dbReference>
<dbReference type="InterPro" id="IPR050482">
    <property type="entry name" value="Sensor_HK_TwoCompSys"/>
</dbReference>
<feature type="transmembrane region" description="Helical" evidence="9">
    <location>
        <begin position="110"/>
        <end position="132"/>
    </location>
</feature>
<dbReference type="AlphaFoldDB" id="A0A939QQR1"/>
<keyword evidence="6 11" id="KW-0418">Kinase</keyword>
<dbReference type="GO" id="GO:0016020">
    <property type="term" value="C:membrane"/>
    <property type="evidence" value="ECO:0007669"/>
    <property type="project" value="InterPro"/>
</dbReference>
<reference evidence="11" key="1">
    <citation type="submission" date="2021-03" db="EMBL/GenBank/DDBJ databases">
        <title>Microbacterium sp. nov., a novel actinobacterium isolated from cow dung.</title>
        <authorList>
            <person name="Zhang L."/>
        </authorList>
    </citation>
    <scope>NUCLEOTIDE SEQUENCE</scope>
    <source>
        <strain evidence="11">NEAU-LLB</strain>
    </source>
</reference>
<dbReference type="Gene3D" id="3.30.565.10">
    <property type="entry name" value="Histidine kinase-like ATPase, C-terminal domain"/>
    <property type="match status" value="1"/>
</dbReference>
<keyword evidence="9" id="KW-0472">Membrane</keyword>
<organism evidence="11 12">
    <name type="scientific">Microbacterium stercoris</name>
    <dbReference type="NCBI Taxonomy" id="2820289"/>
    <lineage>
        <taxon>Bacteria</taxon>
        <taxon>Bacillati</taxon>
        <taxon>Actinomycetota</taxon>
        <taxon>Actinomycetes</taxon>
        <taxon>Micrococcales</taxon>
        <taxon>Microbacteriaceae</taxon>
        <taxon>Microbacterium</taxon>
    </lineage>
</organism>
<dbReference type="Pfam" id="PF02518">
    <property type="entry name" value="HATPase_c"/>
    <property type="match status" value="1"/>
</dbReference>
<dbReference type="CDD" id="cd16917">
    <property type="entry name" value="HATPase_UhpB-NarQ-NarX-like"/>
    <property type="match status" value="1"/>
</dbReference>
<keyword evidence="8" id="KW-0902">Two-component regulatory system</keyword>
<evidence type="ECO:0000259" key="10">
    <source>
        <dbReference type="SMART" id="SM00387"/>
    </source>
</evidence>
<dbReference type="PANTHER" id="PTHR24421:SF10">
    <property type="entry name" value="NITRATE_NITRITE SENSOR PROTEIN NARQ"/>
    <property type="match status" value="1"/>
</dbReference>
<evidence type="ECO:0000256" key="4">
    <source>
        <dbReference type="ARBA" id="ARBA00022679"/>
    </source>
</evidence>
<proteinExistence type="predicted"/>
<keyword evidence="4" id="KW-0808">Transferase</keyword>